<feature type="compositionally biased region" description="Basic and acidic residues" evidence="1">
    <location>
        <begin position="361"/>
        <end position="371"/>
    </location>
</feature>
<evidence type="ECO:0000256" key="1">
    <source>
        <dbReference type="SAM" id="MobiDB-lite"/>
    </source>
</evidence>
<organism evidence="2 3">
    <name type="scientific">Caenorhabditis auriculariae</name>
    <dbReference type="NCBI Taxonomy" id="2777116"/>
    <lineage>
        <taxon>Eukaryota</taxon>
        <taxon>Metazoa</taxon>
        <taxon>Ecdysozoa</taxon>
        <taxon>Nematoda</taxon>
        <taxon>Chromadorea</taxon>
        <taxon>Rhabditida</taxon>
        <taxon>Rhabditina</taxon>
        <taxon>Rhabditomorpha</taxon>
        <taxon>Rhabditoidea</taxon>
        <taxon>Rhabditidae</taxon>
        <taxon>Peloderinae</taxon>
        <taxon>Caenorhabditis</taxon>
    </lineage>
</organism>
<accession>A0A8S1HN16</accession>
<keyword evidence="3" id="KW-1185">Reference proteome</keyword>
<feature type="compositionally biased region" description="Polar residues" evidence="1">
    <location>
        <begin position="402"/>
        <end position="421"/>
    </location>
</feature>
<proteinExistence type="predicted"/>
<dbReference type="Proteomes" id="UP000835052">
    <property type="component" value="Unassembled WGS sequence"/>
</dbReference>
<dbReference type="AlphaFoldDB" id="A0A8S1HN16"/>
<feature type="region of interest" description="Disordered" evidence="1">
    <location>
        <begin position="328"/>
        <end position="455"/>
    </location>
</feature>
<evidence type="ECO:0000313" key="3">
    <source>
        <dbReference type="Proteomes" id="UP000835052"/>
    </source>
</evidence>
<sequence>MFPTANGMMEPILVSNIDKDKMYAVALGQHPYRSILIHSNRIPRVGFPITRGQILSVRIDSTRKVEAIFGPLGCLEAKGAYYQTPAVIKNNVIIALFGNFIITDPDGIHANQSGAILVKFREQTSKEKGYITFFYAVEVDAQGQILKKKDENKFSVSGEQKSGAPKQFSMSSLALVSTADKSRAYMVTLDKKPYRTIVAFFSKIHTPFNLAHGQIIDVEYNNEGHVTAVKSLKKTLETVGSHFKVEASYRKGVLHSDYYSFEIEDPKGVGKSNNYVIFRTLDTKDDIHTTTFITVPQQNLIKTNKITAPNPLPSPLPNQIHGPVHDFGQLNHPHAFHMNNPPMMEPPPSYDAVFTGPSSRTHADALPKKGETPQNQAPTAPKPYKKNEKPAENKKKPRPIGQKSQTPSLSRSTSQDLPNSSKQAPPLPKKAPKPKKLEPAMKNLRLSGQTPKQGDFDQEKFLSAKNAFNSMDQNVIEKLRDTDAYAYEGLRKFFNQ</sequence>
<evidence type="ECO:0000313" key="2">
    <source>
        <dbReference type="EMBL" id="CAD6197269.1"/>
    </source>
</evidence>
<protein>
    <submittedName>
        <fullName evidence="2">Uncharacterized protein</fullName>
    </submittedName>
</protein>
<comment type="caution">
    <text evidence="2">The sequence shown here is derived from an EMBL/GenBank/DDBJ whole genome shotgun (WGS) entry which is preliminary data.</text>
</comment>
<feature type="compositionally biased region" description="Basic and acidic residues" evidence="1">
    <location>
        <begin position="385"/>
        <end position="394"/>
    </location>
</feature>
<reference evidence="2" key="1">
    <citation type="submission" date="2020-10" db="EMBL/GenBank/DDBJ databases">
        <authorList>
            <person name="Kikuchi T."/>
        </authorList>
    </citation>
    <scope>NUCLEOTIDE SEQUENCE</scope>
    <source>
        <strain evidence="2">NKZ352</strain>
    </source>
</reference>
<gene>
    <name evidence="2" type="ORF">CAUJ_LOCUS13178</name>
</gene>
<name>A0A8S1HN16_9PELO</name>
<dbReference type="EMBL" id="CAJGYM010000089">
    <property type="protein sequence ID" value="CAD6197269.1"/>
    <property type="molecule type" value="Genomic_DNA"/>
</dbReference>